<protein>
    <recommendedName>
        <fullName evidence="1">Spore protein YkvP/CgeB glycosyl transferase-like domain-containing protein</fullName>
    </recommendedName>
</protein>
<dbReference type="AlphaFoldDB" id="A0A2Z5G684"/>
<dbReference type="Pfam" id="PF13524">
    <property type="entry name" value="Glyco_trans_1_2"/>
    <property type="match status" value="1"/>
</dbReference>
<feature type="domain" description="Spore protein YkvP/CgeB glycosyl transferase-like" evidence="1">
    <location>
        <begin position="216"/>
        <end position="359"/>
    </location>
</feature>
<gene>
    <name evidence="2" type="ORF">ACPOL_5360</name>
</gene>
<sequence>MHCGTFPNTGALMKIVFFGLTITSSWGNGHATTYRSLCKALARRGHHIHFVEKDVEWYRNNRDLANPAYCDVILYESWLECAPSLLNLCKDADVVVVGSYYPDAIAATKALLDASESPLLFYDIDTPITLARLRQTGCAEYLTAALIPEYSAYLSFTGGPTLRELEQNFGSPKAVPFFCSVDEDIYRETSTDPVYQCDLSYLGTYASDRQSKLMAMLDKTAADLPKQQFVVAGPQYPEDISWHANVRRIHHVPPSEHPSFYSSSRFTLNLTRSDMVTAGYSPSVRLFEASACGVPIISDSWAGLGELLTPGEEILLPGDSAETASILRDMPEREYRAIGRRARDRVLSEHTSTHRALEFESIVSACR</sequence>
<accession>A0A2Z5G684</accession>
<name>A0A2Z5G684_9BACT</name>
<reference evidence="2 3" key="1">
    <citation type="journal article" date="2018" name="Front. Microbiol.">
        <title>Hydrolytic Capabilities as a Key to Environmental Success: Chitinolytic and Cellulolytic Acidobacteria From Acidic Sub-arctic Soils and Boreal Peatlands.</title>
        <authorList>
            <person name="Belova S.E."/>
            <person name="Ravin N.V."/>
            <person name="Pankratov T.A."/>
            <person name="Rakitin A.L."/>
            <person name="Ivanova A.A."/>
            <person name="Beletsky A.V."/>
            <person name="Mardanov A.V."/>
            <person name="Sinninghe Damste J.S."/>
            <person name="Dedysh S.N."/>
        </authorList>
    </citation>
    <scope>NUCLEOTIDE SEQUENCE [LARGE SCALE GENOMIC DNA]</scope>
    <source>
        <strain evidence="2 3">SBC82</strain>
    </source>
</reference>
<dbReference type="InterPro" id="IPR055259">
    <property type="entry name" value="YkvP/CgeB_Glyco_trans-like"/>
</dbReference>
<evidence type="ECO:0000313" key="2">
    <source>
        <dbReference type="EMBL" id="AXC14608.1"/>
    </source>
</evidence>
<proteinExistence type="predicted"/>
<dbReference type="KEGG" id="abas:ACPOL_5360"/>
<dbReference type="Proteomes" id="UP000253606">
    <property type="component" value="Chromosome"/>
</dbReference>
<evidence type="ECO:0000259" key="1">
    <source>
        <dbReference type="Pfam" id="PF13524"/>
    </source>
</evidence>
<organism evidence="2 3">
    <name type="scientific">Acidisarcina polymorpha</name>
    <dbReference type="NCBI Taxonomy" id="2211140"/>
    <lineage>
        <taxon>Bacteria</taxon>
        <taxon>Pseudomonadati</taxon>
        <taxon>Acidobacteriota</taxon>
        <taxon>Terriglobia</taxon>
        <taxon>Terriglobales</taxon>
        <taxon>Acidobacteriaceae</taxon>
        <taxon>Acidisarcina</taxon>
    </lineage>
</organism>
<evidence type="ECO:0000313" key="3">
    <source>
        <dbReference type="Proteomes" id="UP000253606"/>
    </source>
</evidence>
<dbReference type="Gene3D" id="3.40.50.2000">
    <property type="entry name" value="Glycogen Phosphorylase B"/>
    <property type="match status" value="1"/>
</dbReference>
<dbReference type="EMBL" id="CP030840">
    <property type="protein sequence ID" value="AXC14608.1"/>
    <property type="molecule type" value="Genomic_DNA"/>
</dbReference>
<dbReference type="SUPFAM" id="SSF53756">
    <property type="entry name" value="UDP-Glycosyltransferase/glycogen phosphorylase"/>
    <property type="match status" value="1"/>
</dbReference>
<keyword evidence="3" id="KW-1185">Reference proteome</keyword>